<proteinExistence type="predicted"/>
<protein>
    <submittedName>
        <fullName evidence="2">Uncharacterized protein</fullName>
    </submittedName>
</protein>
<dbReference type="EMBL" id="CP074402">
    <property type="protein sequence ID" value="QVJ00937.1"/>
    <property type="molecule type" value="Genomic_DNA"/>
</dbReference>
<keyword evidence="1" id="KW-1133">Transmembrane helix</keyword>
<reference evidence="2" key="1">
    <citation type="submission" date="2021-05" db="EMBL/GenBank/DDBJ databases">
        <authorList>
            <person name="Kaiqin L."/>
            <person name="Jian G."/>
        </authorList>
    </citation>
    <scope>NUCLEOTIDE SEQUENCE</scope>
    <source>
        <strain evidence="2">HDS5</strain>
    </source>
</reference>
<gene>
    <name evidence="2" type="ORF">KGD82_21705</name>
</gene>
<accession>A0A975QK39</accession>
<evidence type="ECO:0000313" key="2">
    <source>
        <dbReference type="EMBL" id="QVJ00937.1"/>
    </source>
</evidence>
<organism evidence="2 3">
    <name type="scientific">Nocardiopsis eucommiae</name>
    <dbReference type="NCBI Taxonomy" id="2831970"/>
    <lineage>
        <taxon>Bacteria</taxon>
        <taxon>Bacillati</taxon>
        <taxon>Actinomycetota</taxon>
        <taxon>Actinomycetes</taxon>
        <taxon>Streptosporangiales</taxon>
        <taxon>Nocardiopsidaceae</taxon>
        <taxon>Nocardiopsis</taxon>
    </lineage>
</organism>
<evidence type="ECO:0000256" key="1">
    <source>
        <dbReference type="SAM" id="Phobius"/>
    </source>
</evidence>
<dbReference type="Proteomes" id="UP000682416">
    <property type="component" value="Chromosome"/>
</dbReference>
<keyword evidence="3" id="KW-1185">Reference proteome</keyword>
<keyword evidence="1" id="KW-0812">Transmembrane</keyword>
<feature type="transmembrane region" description="Helical" evidence="1">
    <location>
        <begin position="20"/>
        <end position="44"/>
    </location>
</feature>
<evidence type="ECO:0000313" key="3">
    <source>
        <dbReference type="Proteomes" id="UP000682416"/>
    </source>
</evidence>
<sequence length="238" mass="24347">MPPQGPPPGYGPPGAPRKRTGLIVGGAIGAVVLVAAIGGVVIALNSSSVYTAMPNDCAEAFDNGVLSPFFDGDVPSASGGFDPEDRSIGESFGTLSCSIESDGVYVEVAAELIDPDDPETQRDLDELFSGDMVNEELGESFPPGEITEREDYGVTSQVLWDFASIGTESLVMASVVEGGGDMLSASGSMGVGAFLTDNIAGTVAVAGAGGDREVQDLFNTVESVSGDVSRQLTRSAEK</sequence>
<name>A0A975QK39_9ACTN</name>
<dbReference type="AlphaFoldDB" id="A0A975QK39"/>
<keyword evidence="1" id="KW-0472">Membrane</keyword>
<dbReference type="KEGG" id="nec:KGD82_21705"/>